<organism evidence="1 2">
    <name type="scientific">Scyliorhinus torazame</name>
    <name type="common">Cloudy catshark</name>
    <name type="synonym">Catulus torazame</name>
    <dbReference type="NCBI Taxonomy" id="75743"/>
    <lineage>
        <taxon>Eukaryota</taxon>
        <taxon>Metazoa</taxon>
        <taxon>Chordata</taxon>
        <taxon>Craniata</taxon>
        <taxon>Vertebrata</taxon>
        <taxon>Chondrichthyes</taxon>
        <taxon>Elasmobranchii</taxon>
        <taxon>Galeomorphii</taxon>
        <taxon>Galeoidea</taxon>
        <taxon>Carcharhiniformes</taxon>
        <taxon>Scyliorhinidae</taxon>
        <taxon>Scyliorhinus</taxon>
    </lineage>
</organism>
<keyword evidence="2" id="KW-1185">Reference proteome</keyword>
<reference evidence="1 2" key="1">
    <citation type="journal article" date="2018" name="Nat. Ecol. Evol.">
        <title>Shark genomes provide insights into elasmobranch evolution and the origin of vertebrates.</title>
        <authorList>
            <person name="Hara Y"/>
            <person name="Yamaguchi K"/>
            <person name="Onimaru K"/>
            <person name="Kadota M"/>
            <person name="Koyanagi M"/>
            <person name="Keeley SD"/>
            <person name="Tatsumi K"/>
            <person name="Tanaka K"/>
            <person name="Motone F"/>
            <person name="Kageyama Y"/>
            <person name="Nozu R"/>
            <person name="Adachi N"/>
            <person name="Nishimura O"/>
            <person name="Nakagawa R"/>
            <person name="Tanegashima C"/>
            <person name="Kiyatake I"/>
            <person name="Matsumoto R"/>
            <person name="Murakumo K"/>
            <person name="Nishida K"/>
            <person name="Terakita A"/>
            <person name="Kuratani S"/>
            <person name="Sato K"/>
            <person name="Hyodo S Kuraku.S."/>
        </authorList>
    </citation>
    <scope>NUCLEOTIDE SEQUENCE [LARGE SCALE GENOMIC DNA]</scope>
</reference>
<dbReference type="Proteomes" id="UP000288216">
    <property type="component" value="Unassembled WGS sequence"/>
</dbReference>
<proteinExistence type="predicted"/>
<sequence>MRGVEPLLGSDMSELELTAVNHENAVQQLMDNIQAGLMADAIKVGQKKMDSKAYFDGKVKPVEYEIRNKFRLQIHQPGTFLAPKYHGL</sequence>
<accession>A0A401NJZ0</accession>
<dbReference type="AlphaFoldDB" id="A0A401NJZ0"/>
<evidence type="ECO:0000313" key="2">
    <source>
        <dbReference type="Proteomes" id="UP000288216"/>
    </source>
</evidence>
<protein>
    <submittedName>
        <fullName evidence="1">Uncharacterized protein</fullName>
    </submittedName>
</protein>
<gene>
    <name evidence="1" type="ORF">scyTo_0014300</name>
</gene>
<name>A0A401NJZ0_SCYTO</name>
<evidence type="ECO:0000313" key="1">
    <source>
        <dbReference type="EMBL" id="GCB61198.1"/>
    </source>
</evidence>
<comment type="caution">
    <text evidence="1">The sequence shown here is derived from an EMBL/GenBank/DDBJ whole genome shotgun (WGS) entry which is preliminary data.</text>
</comment>
<dbReference type="EMBL" id="BFAA01007618">
    <property type="protein sequence ID" value="GCB61198.1"/>
    <property type="molecule type" value="Genomic_DNA"/>
</dbReference>